<evidence type="ECO:0000256" key="1">
    <source>
        <dbReference type="SAM" id="MobiDB-lite"/>
    </source>
</evidence>
<proteinExistence type="predicted"/>
<dbReference type="WBParaSite" id="SMUV_0000093301-mRNA-1">
    <property type="protein sequence ID" value="SMUV_0000093301-mRNA-1"/>
    <property type="gene ID" value="SMUV_0000093301"/>
</dbReference>
<keyword evidence="2" id="KW-1133">Transmembrane helix</keyword>
<evidence type="ECO:0000313" key="4">
    <source>
        <dbReference type="WBParaSite" id="SMUV_0000093301-mRNA-1"/>
    </source>
</evidence>
<reference evidence="4" key="1">
    <citation type="submission" date="2017-02" db="UniProtKB">
        <authorList>
            <consortium name="WormBaseParasite"/>
        </authorList>
    </citation>
    <scope>IDENTIFICATION</scope>
</reference>
<sequence>MSAGIERIYHLKQEEKATLENNVVSGMHYATPAHTWDGYIFPGFRIWQLCAILLGITIIIIVIVCCFSKVRIPRTKRQIELSAAKRRMRKKHQQDNYDTHAHAQDERAQTIVLNTVAHSASRVSQSPDRHQSAPVLQNSRQTAV</sequence>
<feature type="region of interest" description="Disordered" evidence="1">
    <location>
        <begin position="121"/>
        <end position="144"/>
    </location>
</feature>
<keyword evidence="3" id="KW-1185">Reference proteome</keyword>
<dbReference type="PANTHER" id="PTHR28635:SF1">
    <property type="entry name" value="TRANSMEMBRANE INNER EAR EXPRESSED PROTEIN"/>
    <property type="match status" value="1"/>
</dbReference>
<feature type="region of interest" description="Disordered" evidence="1">
    <location>
        <begin position="84"/>
        <end position="104"/>
    </location>
</feature>
<dbReference type="Proteomes" id="UP000046393">
    <property type="component" value="Unplaced"/>
</dbReference>
<keyword evidence="2" id="KW-0472">Membrane</keyword>
<feature type="compositionally biased region" description="Polar residues" evidence="1">
    <location>
        <begin position="134"/>
        <end position="144"/>
    </location>
</feature>
<name>A0A0N5A9X4_9BILA</name>
<evidence type="ECO:0000313" key="3">
    <source>
        <dbReference type="Proteomes" id="UP000046393"/>
    </source>
</evidence>
<dbReference type="InterPro" id="IPR032006">
    <property type="entry name" value="TMIE"/>
</dbReference>
<dbReference type="PANTHER" id="PTHR28635">
    <property type="entry name" value="TRANSMEMBRANE INNER EAR EXPRESSED PROTEIN"/>
    <property type="match status" value="1"/>
</dbReference>
<keyword evidence="2" id="KW-0812">Transmembrane</keyword>
<dbReference type="STRING" id="451379.A0A0N5A9X4"/>
<feature type="transmembrane region" description="Helical" evidence="2">
    <location>
        <begin position="46"/>
        <end position="67"/>
    </location>
</feature>
<dbReference type="AlphaFoldDB" id="A0A0N5A9X4"/>
<feature type="compositionally biased region" description="Basic and acidic residues" evidence="1">
    <location>
        <begin position="93"/>
        <end position="104"/>
    </location>
</feature>
<evidence type="ECO:0000256" key="2">
    <source>
        <dbReference type="SAM" id="Phobius"/>
    </source>
</evidence>
<organism evidence="3 4">
    <name type="scientific">Syphacia muris</name>
    <dbReference type="NCBI Taxonomy" id="451379"/>
    <lineage>
        <taxon>Eukaryota</taxon>
        <taxon>Metazoa</taxon>
        <taxon>Ecdysozoa</taxon>
        <taxon>Nematoda</taxon>
        <taxon>Chromadorea</taxon>
        <taxon>Rhabditida</taxon>
        <taxon>Spirurina</taxon>
        <taxon>Oxyuridomorpha</taxon>
        <taxon>Oxyuroidea</taxon>
        <taxon>Oxyuridae</taxon>
        <taxon>Syphacia</taxon>
    </lineage>
</organism>
<dbReference type="Pfam" id="PF16038">
    <property type="entry name" value="TMIE"/>
    <property type="match status" value="1"/>
</dbReference>
<accession>A0A0N5A9X4</accession>
<protein>
    <submittedName>
        <fullName evidence="4">Movement protein</fullName>
    </submittedName>
</protein>